<gene>
    <name evidence="7" type="primary">jg24805</name>
    <name evidence="7" type="ORF">PAEG_LOCUS1709</name>
</gene>
<evidence type="ECO:0000256" key="1">
    <source>
        <dbReference type="ARBA" id="ARBA00022730"/>
    </source>
</evidence>
<dbReference type="PANTHER" id="PTHR33284:SF1">
    <property type="entry name" value="RIBOSOMAL PROTEIN L25_GLN-TRNA SYNTHETASE, ANTI-CODON-BINDING DOMAIN-CONTAINING PROTEIN"/>
    <property type="match status" value="1"/>
</dbReference>
<dbReference type="GO" id="GO:0022625">
    <property type="term" value="C:cytosolic large ribosomal subunit"/>
    <property type="evidence" value="ECO:0007669"/>
    <property type="project" value="TreeGrafter"/>
</dbReference>
<dbReference type="GO" id="GO:0008097">
    <property type="term" value="F:5S rRNA binding"/>
    <property type="evidence" value="ECO:0007669"/>
    <property type="project" value="InterPro"/>
</dbReference>
<evidence type="ECO:0000313" key="8">
    <source>
        <dbReference type="Proteomes" id="UP000838756"/>
    </source>
</evidence>
<keyword evidence="3" id="KW-0689">Ribosomal protein</keyword>
<dbReference type="NCBIfam" id="NF004612">
    <property type="entry name" value="PRK05943.1"/>
    <property type="match status" value="1"/>
</dbReference>
<dbReference type="Pfam" id="PF01386">
    <property type="entry name" value="Ribosomal_L25p"/>
    <property type="match status" value="1"/>
</dbReference>
<dbReference type="HAMAP" id="MF_01334">
    <property type="entry name" value="Ribosomal_bL25_CTC"/>
    <property type="match status" value="1"/>
</dbReference>
<dbReference type="AlphaFoldDB" id="A0A8S4QJY7"/>
<comment type="caution">
    <text evidence="7">The sequence shown here is derived from an EMBL/GenBank/DDBJ whole genome shotgun (WGS) entry which is preliminary data.</text>
</comment>
<keyword evidence="4" id="KW-0687">Ribonucleoprotein</keyword>
<proteinExistence type="inferred from homology"/>
<dbReference type="NCBIfam" id="NF004128">
    <property type="entry name" value="PRK05618.1-2"/>
    <property type="match status" value="1"/>
</dbReference>
<feature type="domain" description="Large ribosomal subunit protein bL25 beta" evidence="6">
    <location>
        <begin position="104"/>
        <end position="190"/>
    </location>
</feature>
<evidence type="ECO:0000256" key="2">
    <source>
        <dbReference type="ARBA" id="ARBA00022884"/>
    </source>
</evidence>
<keyword evidence="2" id="KW-0694">RNA-binding</keyword>
<dbReference type="PANTHER" id="PTHR33284">
    <property type="entry name" value="RIBOSOMAL PROTEIN L25/GLN-TRNA SYNTHETASE, ANTI-CODON-BINDING DOMAIN-CONTAINING PROTEIN"/>
    <property type="match status" value="1"/>
</dbReference>
<dbReference type="GO" id="GO:0006412">
    <property type="term" value="P:translation"/>
    <property type="evidence" value="ECO:0007669"/>
    <property type="project" value="InterPro"/>
</dbReference>
<feature type="domain" description="Large ribosomal subunit protein bL25 L25" evidence="5">
    <location>
        <begin position="9"/>
        <end position="96"/>
    </location>
</feature>
<dbReference type="InterPro" id="IPR020056">
    <property type="entry name" value="Rbsml_bL25/Gln-tRNA_synth_N"/>
</dbReference>
<sequence>MAQQEMVTINAELRDVKKKKAMQALREKGSIPAVIYGKGHDNVNLTLSAKEFTKQYKSGALSAHLIELDISGKKEYALVRDIQWHVVKDTVQHVDFQFVDKGSEIKIDIPLSFINESKSPGIKLGGVLNVLCRSITVKCSPEKIPQVIEIDLSGKMIGQSIHINDVKLPEGVKFVAHEEENFTIVTISAADSDVEEPQTKTEE</sequence>
<dbReference type="InterPro" id="IPR020930">
    <property type="entry name" value="Ribosomal_uL5_bac-type"/>
</dbReference>
<dbReference type="InterPro" id="IPR001021">
    <property type="entry name" value="Ribosomal_bL25_long"/>
</dbReference>
<evidence type="ECO:0000313" key="7">
    <source>
        <dbReference type="EMBL" id="CAH2209310.1"/>
    </source>
</evidence>
<name>A0A8S4QJY7_9NEOP</name>
<dbReference type="CDD" id="cd00495">
    <property type="entry name" value="Ribosomal_L25_TL5_CTC"/>
    <property type="match status" value="1"/>
</dbReference>
<keyword evidence="1" id="KW-0699">rRNA-binding</keyword>
<evidence type="ECO:0000259" key="5">
    <source>
        <dbReference type="Pfam" id="PF01386"/>
    </source>
</evidence>
<dbReference type="OrthoDB" id="8111404at2759"/>
<accession>A0A8S4QJY7</accession>
<dbReference type="GO" id="GO:0003735">
    <property type="term" value="F:structural constituent of ribosome"/>
    <property type="evidence" value="ECO:0007669"/>
    <property type="project" value="InterPro"/>
</dbReference>
<dbReference type="Proteomes" id="UP000838756">
    <property type="component" value="Unassembled WGS sequence"/>
</dbReference>
<organism evidence="7 8">
    <name type="scientific">Pararge aegeria aegeria</name>
    <dbReference type="NCBI Taxonomy" id="348720"/>
    <lineage>
        <taxon>Eukaryota</taxon>
        <taxon>Metazoa</taxon>
        <taxon>Ecdysozoa</taxon>
        <taxon>Arthropoda</taxon>
        <taxon>Hexapoda</taxon>
        <taxon>Insecta</taxon>
        <taxon>Pterygota</taxon>
        <taxon>Neoptera</taxon>
        <taxon>Endopterygota</taxon>
        <taxon>Lepidoptera</taxon>
        <taxon>Glossata</taxon>
        <taxon>Ditrysia</taxon>
        <taxon>Papilionoidea</taxon>
        <taxon>Nymphalidae</taxon>
        <taxon>Satyrinae</taxon>
        <taxon>Satyrini</taxon>
        <taxon>Parargina</taxon>
        <taxon>Pararge</taxon>
    </lineage>
</organism>
<evidence type="ECO:0000256" key="3">
    <source>
        <dbReference type="ARBA" id="ARBA00022980"/>
    </source>
</evidence>
<dbReference type="InterPro" id="IPR011035">
    <property type="entry name" value="Ribosomal_bL25/Gln-tRNA_synth"/>
</dbReference>
<reference evidence="7" key="1">
    <citation type="submission" date="2022-03" db="EMBL/GenBank/DDBJ databases">
        <authorList>
            <person name="Lindestad O."/>
        </authorList>
    </citation>
    <scope>NUCLEOTIDE SEQUENCE</scope>
</reference>
<evidence type="ECO:0000256" key="4">
    <source>
        <dbReference type="ARBA" id="ARBA00023274"/>
    </source>
</evidence>
<evidence type="ECO:0000259" key="6">
    <source>
        <dbReference type="Pfam" id="PF14693"/>
    </source>
</evidence>
<dbReference type="InterPro" id="IPR020057">
    <property type="entry name" value="Ribosomal_bL25_b-dom"/>
</dbReference>
<dbReference type="NCBIfam" id="NF004138">
    <property type="entry name" value="PRK05618.4-1"/>
    <property type="match status" value="1"/>
</dbReference>
<dbReference type="SUPFAM" id="SSF50715">
    <property type="entry name" value="Ribosomal protein L25-like"/>
    <property type="match status" value="1"/>
</dbReference>
<dbReference type="Gene3D" id="2.40.240.10">
    <property type="entry name" value="Ribosomal Protein L25, Chain P"/>
    <property type="match status" value="1"/>
</dbReference>
<keyword evidence="8" id="KW-1185">Reference proteome</keyword>
<dbReference type="Gene3D" id="2.170.120.20">
    <property type="entry name" value="Ribosomal protein L25, beta domain"/>
    <property type="match status" value="1"/>
</dbReference>
<dbReference type="InterPro" id="IPR037121">
    <property type="entry name" value="Ribosomal_bL25_C"/>
</dbReference>
<dbReference type="EMBL" id="CAKXAJ010005785">
    <property type="protein sequence ID" value="CAH2209310.1"/>
    <property type="molecule type" value="Genomic_DNA"/>
</dbReference>
<dbReference type="Pfam" id="PF14693">
    <property type="entry name" value="Ribosomal_TL5_C"/>
    <property type="match status" value="1"/>
</dbReference>
<dbReference type="NCBIfam" id="TIGR00731">
    <property type="entry name" value="bL25_bact_ctc"/>
    <property type="match status" value="1"/>
</dbReference>
<dbReference type="InterPro" id="IPR029751">
    <property type="entry name" value="Ribosomal_L25_dom"/>
</dbReference>
<protein>
    <submittedName>
        <fullName evidence="7">Jg24805 protein</fullName>
    </submittedName>
</protein>